<keyword evidence="2" id="KW-1185">Reference proteome</keyword>
<dbReference type="AlphaFoldDB" id="A0A9W8PYY8"/>
<reference evidence="1" key="1">
    <citation type="submission" date="2022-10" db="EMBL/GenBank/DDBJ databases">
        <title>Fusarium specimens isolated from Avocado Roots.</title>
        <authorList>
            <person name="Stajich J."/>
            <person name="Roper C."/>
            <person name="Heimlech-Rivalta G."/>
        </authorList>
    </citation>
    <scope>NUCLEOTIDE SEQUENCE</scope>
    <source>
        <strain evidence="1">CF00143</strain>
    </source>
</reference>
<comment type="caution">
    <text evidence="1">The sequence shown here is derived from an EMBL/GenBank/DDBJ whole genome shotgun (WGS) entry which is preliminary data.</text>
</comment>
<proteinExistence type="predicted"/>
<evidence type="ECO:0000313" key="2">
    <source>
        <dbReference type="Proteomes" id="UP001152130"/>
    </source>
</evidence>
<dbReference type="Proteomes" id="UP001152130">
    <property type="component" value="Unassembled WGS sequence"/>
</dbReference>
<dbReference type="EMBL" id="JAPDHF010000002">
    <property type="protein sequence ID" value="KAJ4022492.1"/>
    <property type="molecule type" value="Genomic_DNA"/>
</dbReference>
<sequence length="321" mass="37520">MLSHVSHEEPEEYYDGFEEFTMLFHIPNLKSIYFSGLSCEEYMWEQHIWDEELLPDGTSNVENLFLDGVEGGWDDFYDWLSRASTKLDTVVLRAIDSDRGGLHDVRSLVDSLANTNEKLKRLVLYHPEAIDDQPCRQTEICTHESIKQITIAAHDLDFRFEYTMDGRAVRKADIMRAFPPNIEAVYIWGEWKGLGRRDQRGLRNLDLFLAELIESGIYKNLKVVYVEHPYKYLLEGIRCDFGLDIARLRDHAFERAITAGDKAGVHVCTHMNWDFGGYWKNFPARPDLFDIKTGPYAAERPADWKINLETGEWEPDWMWRL</sequence>
<dbReference type="OrthoDB" id="3644718at2759"/>
<gene>
    <name evidence="1" type="ORF">NW766_001528</name>
</gene>
<accession>A0A9W8PYY8</accession>
<evidence type="ECO:0000313" key="1">
    <source>
        <dbReference type="EMBL" id="KAJ4022492.1"/>
    </source>
</evidence>
<name>A0A9W8PYY8_9HYPO</name>
<protein>
    <submittedName>
        <fullName evidence="1">Uncharacterized protein</fullName>
    </submittedName>
</protein>
<organism evidence="1 2">
    <name type="scientific">Fusarium irregulare</name>
    <dbReference type="NCBI Taxonomy" id="2494466"/>
    <lineage>
        <taxon>Eukaryota</taxon>
        <taxon>Fungi</taxon>
        <taxon>Dikarya</taxon>
        <taxon>Ascomycota</taxon>
        <taxon>Pezizomycotina</taxon>
        <taxon>Sordariomycetes</taxon>
        <taxon>Hypocreomycetidae</taxon>
        <taxon>Hypocreales</taxon>
        <taxon>Nectriaceae</taxon>
        <taxon>Fusarium</taxon>
        <taxon>Fusarium incarnatum-equiseti species complex</taxon>
    </lineage>
</organism>